<keyword evidence="1" id="KW-0175">Coiled coil</keyword>
<dbReference type="Pfam" id="PF10205">
    <property type="entry name" value="KLRAQ"/>
    <property type="match status" value="1"/>
</dbReference>
<evidence type="ECO:0000313" key="4">
    <source>
        <dbReference type="EMBL" id="ADY41771.1"/>
    </source>
</evidence>
<sequence>MSTISSNTDLNTKYHRVASEYAKLRAQIPVLKNAVLDEQAKTKRLTEEMHGKESALRKLEAENESLAFRNGQLLKRVEALQAEIDRAQQSPSGKKRAAPSQGSGHFEHSKIDSSLLEDELLVKVRENERLHSKIFELESAHERDISAINEKCLALQSENESLRIRLEQLLTSSANNQEQHSLARNAHIAERVSEIGSVPANASVEGAIEDAEATGRVLIVDSLRSARTVLANFANLLRLLERRSTIYPNDMSIEILPETTKLYGSHLLKSGDLIDKAAAHLEDLAQRAADDESFCIVRERRQLGSVIVDALNSTLDWKELFAEGVSRENRLSWTGPNLCRCNDDWQSSFSAFLDSMLTLSMRIGDESDLNVHSFIGALDCLRALSLECGRVFAAKILDENRIPTASKRLRCVNECIDKCIGSISRNIANLSALLLLIEGTTNAASSKWQKSAMDARIVCDGEPKSAADDEGPSKELLQGIIAEQGDRQPSGSTVTAPQVDGSDFVHDSLGRELECAASRVLELEKEKERILVEAELLRMKLATVSSANKEQTLGGVETDELELLGVYYEKRMGELLSQLQFMRSRANYYKDECDDLIRRTRVVLEEKEALATNLAEADRRIAVLTDDLEATRKGYEEQMRSLCEHLGELNARIEDQTETIASLRDASKASNGVTKQGSRKLLFK</sequence>
<feature type="coiled-coil region" evidence="1">
    <location>
        <begin position="506"/>
        <end position="540"/>
    </location>
</feature>
<evidence type="ECO:0000259" key="3">
    <source>
        <dbReference type="SMART" id="SM01254"/>
    </source>
</evidence>
<dbReference type="SMART" id="SM01254">
    <property type="entry name" value="KLRAQ"/>
    <property type="match status" value="1"/>
</dbReference>
<dbReference type="AlphaFoldDB" id="F1KV67"/>
<dbReference type="PANTHER" id="PTHR21448">
    <property type="entry name" value="SMOOTH MUSCLE MYOSIN HEAVY CHAIN-RELATED"/>
    <property type="match status" value="1"/>
</dbReference>
<dbReference type="EMBL" id="JI166421">
    <property type="protein sequence ID" value="ADY41771.1"/>
    <property type="molecule type" value="mRNA"/>
</dbReference>
<feature type="domain" description="Protein phosphatase 1 regulatory subunit 21 N-terminal" evidence="3">
    <location>
        <begin position="15"/>
        <end position="120"/>
    </location>
</feature>
<dbReference type="GO" id="GO:0016020">
    <property type="term" value="C:membrane"/>
    <property type="evidence" value="ECO:0007669"/>
    <property type="project" value="TreeGrafter"/>
</dbReference>
<dbReference type="GO" id="GO:0005769">
    <property type="term" value="C:early endosome"/>
    <property type="evidence" value="ECO:0007669"/>
    <property type="project" value="TreeGrafter"/>
</dbReference>
<evidence type="ECO:0000256" key="1">
    <source>
        <dbReference type="SAM" id="Coils"/>
    </source>
</evidence>
<organism evidence="4">
    <name type="scientific">Ascaris suum</name>
    <name type="common">Pig roundworm</name>
    <name type="synonym">Ascaris lumbricoides</name>
    <dbReference type="NCBI Taxonomy" id="6253"/>
    <lineage>
        <taxon>Eukaryota</taxon>
        <taxon>Metazoa</taxon>
        <taxon>Ecdysozoa</taxon>
        <taxon>Nematoda</taxon>
        <taxon>Chromadorea</taxon>
        <taxon>Rhabditida</taxon>
        <taxon>Spirurina</taxon>
        <taxon>Ascaridomorpha</taxon>
        <taxon>Ascaridoidea</taxon>
        <taxon>Ascarididae</taxon>
        <taxon>Ascaris</taxon>
    </lineage>
</organism>
<dbReference type="InterPro" id="IPR019343">
    <property type="entry name" value="PPP1R21_N"/>
</dbReference>
<dbReference type="Pfam" id="PF21636">
    <property type="entry name" value="PPP1R21_C"/>
    <property type="match status" value="1"/>
</dbReference>
<dbReference type="PANTHER" id="PTHR21448:SF0">
    <property type="entry name" value="PROTEIN PHOSPHATASE 1 REGULATORY SUBUNIT 21"/>
    <property type="match status" value="1"/>
</dbReference>
<name>F1KV67_ASCSU</name>
<evidence type="ECO:0000256" key="2">
    <source>
        <dbReference type="SAM" id="MobiDB-lite"/>
    </source>
</evidence>
<accession>F1KV67</accession>
<protein>
    <submittedName>
        <fullName evidence="4">KLRAQ motif-containing protein 1</fullName>
    </submittedName>
</protein>
<feature type="region of interest" description="Disordered" evidence="2">
    <location>
        <begin position="85"/>
        <end position="111"/>
    </location>
</feature>
<reference evidence="4" key="1">
    <citation type="journal article" date="2011" name="Genome Res.">
        <title>Deep small RNA sequencing from the nematode Ascaris reveals conservation, functional diversification, and novel developmental profiles.</title>
        <authorList>
            <person name="Wang J."/>
            <person name="Czech B."/>
            <person name="Crunk A."/>
            <person name="Wallace A."/>
            <person name="Mitreva M."/>
            <person name="Hannon G.J."/>
            <person name="Davis R.E."/>
        </authorList>
    </citation>
    <scope>NUCLEOTIDE SEQUENCE</scope>
</reference>
<proteinExistence type="evidence at transcript level"/>
<dbReference type="InterPro" id="IPR040024">
    <property type="entry name" value="PPP1R21"/>
</dbReference>
<dbReference type="InterPro" id="IPR049372">
    <property type="entry name" value="PPP1R21_C"/>
</dbReference>
<feature type="coiled-coil region" evidence="1">
    <location>
        <begin position="607"/>
        <end position="666"/>
    </location>
</feature>